<dbReference type="GO" id="GO:0003729">
    <property type="term" value="F:mRNA binding"/>
    <property type="evidence" value="ECO:0007669"/>
    <property type="project" value="TreeGrafter"/>
</dbReference>
<organism evidence="5 6">
    <name type="scientific">Macrostomum lignano</name>
    <dbReference type="NCBI Taxonomy" id="282301"/>
    <lineage>
        <taxon>Eukaryota</taxon>
        <taxon>Metazoa</taxon>
        <taxon>Spiralia</taxon>
        <taxon>Lophotrochozoa</taxon>
        <taxon>Platyhelminthes</taxon>
        <taxon>Rhabditophora</taxon>
        <taxon>Macrostomorpha</taxon>
        <taxon>Macrostomida</taxon>
        <taxon>Macrostomidae</taxon>
        <taxon>Macrostomum</taxon>
    </lineage>
</organism>
<dbReference type="PROSITE" id="PS50084">
    <property type="entry name" value="KH_TYPE_1"/>
    <property type="match status" value="1"/>
</dbReference>
<feature type="compositionally biased region" description="Low complexity" evidence="3">
    <location>
        <begin position="10"/>
        <end position="28"/>
    </location>
</feature>
<dbReference type="GO" id="GO:0000381">
    <property type="term" value="P:regulation of alternative mRNA splicing, via spliceosome"/>
    <property type="evidence" value="ECO:0007669"/>
    <property type="project" value="TreeGrafter"/>
</dbReference>
<feature type="region of interest" description="Disordered" evidence="3">
    <location>
        <begin position="611"/>
        <end position="635"/>
    </location>
</feature>
<name>A0A1I8IW80_9PLAT</name>
<dbReference type="InterPro" id="IPR036612">
    <property type="entry name" value="KH_dom_type_1_sf"/>
</dbReference>
<protein>
    <submittedName>
        <fullName evidence="6">KH_dom_type_1 domain-containing protein</fullName>
    </submittedName>
</protein>
<reference evidence="6" key="1">
    <citation type="submission" date="2016-11" db="UniProtKB">
        <authorList>
            <consortium name="WormBaseParasite"/>
        </authorList>
    </citation>
    <scope>IDENTIFICATION</scope>
</reference>
<dbReference type="Gene3D" id="3.30.1370.10">
    <property type="entry name" value="K Homology domain, type 1"/>
    <property type="match status" value="1"/>
</dbReference>
<keyword evidence="5" id="KW-1185">Reference proteome</keyword>
<dbReference type="GO" id="GO:0005634">
    <property type="term" value="C:nucleus"/>
    <property type="evidence" value="ECO:0007669"/>
    <property type="project" value="TreeGrafter"/>
</dbReference>
<dbReference type="WBParaSite" id="maker-uti_cns_0018552-snap-gene-0.2-mRNA-1">
    <property type="protein sequence ID" value="maker-uti_cns_0018552-snap-gene-0.2-mRNA-1"/>
    <property type="gene ID" value="maker-uti_cns_0018552-snap-gene-0.2"/>
</dbReference>
<keyword evidence="1 2" id="KW-0694">RNA-binding</keyword>
<feature type="compositionally biased region" description="Pro residues" evidence="3">
    <location>
        <begin position="284"/>
        <end position="302"/>
    </location>
</feature>
<feature type="compositionally biased region" description="Polar residues" evidence="3">
    <location>
        <begin position="33"/>
        <end position="52"/>
    </location>
</feature>
<evidence type="ECO:0000259" key="4">
    <source>
        <dbReference type="Pfam" id="PF22675"/>
    </source>
</evidence>
<proteinExistence type="predicted"/>
<feature type="domain" description="KHDC4/BBP-like KH-domain type I" evidence="4">
    <location>
        <begin position="137"/>
        <end position="180"/>
    </location>
</feature>
<dbReference type="PANTHER" id="PTHR11208">
    <property type="entry name" value="RNA-BINDING PROTEIN RELATED"/>
    <property type="match status" value="1"/>
</dbReference>
<evidence type="ECO:0000256" key="1">
    <source>
        <dbReference type="ARBA" id="ARBA00022884"/>
    </source>
</evidence>
<feature type="compositionally biased region" description="Gly residues" evidence="3">
    <location>
        <begin position="339"/>
        <end position="349"/>
    </location>
</feature>
<dbReference type="PANTHER" id="PTHR11208:SF42">
    <property type="entry name" value="QUAKING RELATED 54B, ISOFORM E"/>
    <property type="match status" value="1"/>
</dbReference>
<evidence type="ECO:0000313" key="6">
    <source>
        <dbReference type="WBParaSite" id="maker-uti_cns_0018552-snap-gene-0.2-mRNA-1"/>
    </source>
</evidence>
<feature type="region of interest" description="Disordered" evidence="3">
    <location>
        <begin position="1"/>
        <end position="52"/>
    </location>
</feature>
<evidence type="ECO:0000256" key="2">
    <source>
        <dbReference type="PROSITE-ProRule" id="PRU00117"/>
    </source>
</evidence>
<dbReference type="AlphaFoldDB" id="A0A1I8IW80"/>
<feature type="compositionally biased region" description="Low complexity" evidence="3">
    <location>
        <begin position="350"/>
        <end position="368"/>
    </location>
</feature>
<evidence type="ECO:0000313" key="5">
    <source>
        <dbReference type="Proteomes" id="UP000095280"/>
    </source>
</evidence>
<feature type="region of interest" description="Disordered" evidence="3">
    <location>
        <begin position="235"/>
        <end position="373"/>
    </location>
</feature>
<dbReference type="InterPro" id="IPR055256">
    <property type="entry name" value="KH_1_KHDC4/BBP-like"/>
</dbReference>
<dbReference type="Proteomes" id="UP000095280">
    <property type="component" value="Unplaced"/>
</dbReference>
<accession>A0A1I8IW80</accession>
<dbReference type="SUPFAM" id="SSF54791">
    <property type="entry name" value="Eukaryotic type KH-domain (KH-domain type I)"/>
    <property type="match status" value="1"/>
</dbReference>
<dbReference type="Pfam" id="PF22675">
    <property type="entry name" value="KH-I_KHDC4-BBP"/>
    <property type="match status" value="1"/>
</dbReference>
<evidence type="ECO:0000256" key="3">
    <source>
        <dbReference type="SAM" id="MobiDB-lite"/>
    </source>
</evidence>
<dbReference type="InterPro" id="IPR045071">
    <property type="entry name" value="BBP-like"/>
</dbReference>
<sequence>MSTEDNAAKQLSDSEQPSEQQQQQVSPGKQDENQQQASPTMPGANNSTAGQQQKQYANNYNSGNDRQLTARERARMEEIAVLEAELAELNGDALPNARRLLELEIHRLRWGVTEMVDLLNNRRCKIRSKVLIPQDQFPGFNFVGKLLGQGGASLRKLQEESNVKMSILGAGSMRNDRKEQECLETGEAKLTAWPIPPEAYYRIGHALAKVKEAMTPDPNELANFYNNPMAPHPHMPPHHYGPGGYGPAHHHPHHMPPPPLPPQPQPPMSHPPPPHHHPHAYTTGPPPQHHQQQVPPPPPLPPQQQQQQGGRNNRLSGRVGGGLAGYNPPIGAQQPSGQMRGGGRGGRNNGGMRSSTGGSANGQQQQQQLAPNAAGDAGHINNIFHLFSLWSDCCIRVADAFFRLRRQQFPGKAALSGGPQQPQRLPNVVVTHLSRQPSDSNDFVVAFLTDQQLQSVGEPGLQSDSRRGQVEAALSPNEAQLDEADGGGVVLAVEQRADLLSAPSAVAVTAASITATLRGPARDFGSPSERVNTEAKAVAMETGMRRRVWLVAEMARRSNPVLTSSTSVALPPSSEVAAVGPAVVETPQLQFFHHLRCLGGIAGDLLGGSAAAQHAGAGGHPTCRGSDGEVPQPSLHLPQLLGREAPRHLLRPGAAPSDQPPALAASHRHRRCLGNQLGGGDAVHDAELHADIVEAPASPDEGLVVAAADQGAHGERERVEGDGASEGQGSQAVRHLLRQSARPDACCNSCRATEP</sequence>
<feature type="compositionally biased region" description="Pro residues" evidence="3">
    <location>
        <begin position="255"/>
        <end position="272"/>
    </location>
</feature>